<evidence type="ECO:0000313" key="2">
    <source>
        <dbReference type="EMBL" id="NYI41734.1"/>
    </source>
</evidence>
<dbReference type="EMBL" id="JACBZO010000001">
    <property type="protein sequence ID" value="NYI41734.1"/>
    <property type="molecule type" value="Genomic_DNA"/>
</dbReference>
<gene>
    <name evidence="2" type="ORF">BKA03_001853</name>
</gene>
<dbReference type="PRINTS" id="PR00834">
    <property type="entry name" value="PROTEASES2C"/>
</dbReference>
<dbReference type="Gene3D" id="2.40.10.10">
    <property type="entry name" value="Trypsin-like serine proteases"/>
    <property type="match status" value="2"/>
</dbReference>
<dbReference type="SUPFAM" id="SSF50494">
    <property type="entry name" value="Trypsin-like serine proteases"/>
    <property type="match status" value="1"/>
</dbReference>
<comment type="caution">
    <text evidence="2">The sequence shown here is derived from an EMBL/GenBank/DDBJ whole genome shotgun (WGS) entry which is preliminary data.</text>
</comment>
<keyword evidence="2" id="KW-0645">Protease</keyword>
<dbReference type="InterPro" id="IPR001940">
    <property type="entry name" value="Peptidase_S1C"/>
</dbReference>
<dbReference type="Proteomes" id="UP000547973">
    <property type="component" value="Unassembled WGS sequence"/>
</dbReference>
<dbReference type="PROSITE" id="PS51257">
    <property type="entry name" value="PROKAR_LIPOPROTEIN"/>
    <property type="match status" value="1"/>
</dbReference>
<dbReference type="AlphaFoldDB" id="A0A7Y9ZAD9"/>
<name>A0A7Y9ZAD9_9MICO</name>
<organism evidence="2 3">
    <name type="scientific">Demequina lutea</name>
    <dbReference type="NCBI Taxonomy" id="431489"/>
    <lineage>
        <taxon>Bacteria</taxon>
        <taxon>Bacillati</taxon>
        <taxon>Actinomycetota</taxon>
        <taxon>Actinomycetes</taxon>
        <taxon>Micrococcales</taxon>
        <taxon>Demequinaceae</taxon>
        <taxon>Demequina</taxon>
    </lineage>
</organism>
<dbReference type="RefSeq" id="WP_062076228.1">
    <property type="nucleotide sequence ID" value="NZ_BBRC01000021.1"/>
</dbReference>
<feature type="signal peptide" evidence="1">
    <location>
        <begin position="1"/>
        <end position="25"/>
    </location>
</feature>
<sequence>MRFSYRVLALAATAALVAACGVLPASPSPLPSDYVPATPSEVAAPQGNLSPDGFSAAQRMTVRVRNVGCDSPNTGTAFVIKTGTGFAVDAHTLVTNRHVIEGSKELQVTTYDGRTIAVTAASATAVADLAIITTEQSIGGFAVLAQSDPVEGDAITVIGYPLGGKPTTVTGVVLGSVADPLGASLGTVMVTTAPVEPGSSGSPVLNEKGEVVGVIYAKNESNQSFMVPVSLLRTLIAEDQLLVPQANNCGKA</sequence>
<reference evidence="2 3" key="1">
    <citation type="submission" date="2020-07" db="EMBL/GenBank/DDBJ databases">
        <title>Sequencing the genomes of 1000 actinobacteria strains.</title>
        <authorList>
            <person name="Klenk H.-P."/>
        </authorList>
    </citation>
    <scope>NUCLEOTIDE SEQUENCE [LARGE SCALE GENOMIC DNA]</scope>
    <source>
        <strain evidence="2 3">DSM 19970</strain>
    </source>
</reference>
<dbReference type="GO" id="GO:0004252">
    <property type="term" value="F:serine-type endopeptidase activity"/>
    <property type="evidence" value="ECO:0007669"/>
    <property type="project" value="InterPro"/>
</dbReference>
<dbReference type="PANTHER" id="PTHR43019">
    <property type="entry name" value="SERINE ENDOPROTEASE DEGS"/>
    <property type="match status" value="1"/>
</dbReference>
<dbReference type="GO" id="GO:0006508">
    <property type="term" value="P:proteolysis"/>
    <property type="evidence" value="ECO:0007669"/>
    <property type="project" value="UniProtKB-KW"/>
</dbReference>
<evidence type="ECO:0000256" key="1">
    <source>
        <dbReference type="SAM" id="SignalP"/>
    </source>
</evidence>
<proteinExistence type="predicted"/>
<feature type="chain" id="PRO_5031487379" evidence="1">
    <location>
        <begin position="26"/>
        <end position="252"/>
    </location>
</feature>
<accession>A0A7Y9ZAD9</accession>
<dbReference type="OrthoDB" id="568507at2"/>
<dbReference type="InterPro" id="IPR009003">
    <property type="entry name" value="Peptidase_S1_PA"/>
</dbReference>
<keyword evidence="3" id="KW-1185">Reference proteome</keyword>
<protein>
    <submittedName>
        <fullName evidence="2">S1-C subfamily serine protease</fullName>
    </submittedName>
</protein>
<dbReference type="InterPro" id="IPR043504">
    <property type="entry name" value="Peptidase_S1_PA_chymotrypsin"/>
</dbReference>
<keyword evidence="1" id="KW-0732">Signal</keyword>
<keyword evidence="2" id="KW-0378">Hydrolase</keyword>
<dbReference type="PANTHER" id="PTHR43019:SF23">
    <property type="entry name" value="PROTEASE DO-LIKE 5, CHLOROPLASTIC"/>
    <property type="match status" value="1"/>
</dbReference>
<dbReference type="Pfam" id="PF13365">
    <property type="entry name" value="Trypsin_2"/>
    <property type="match status" value="1"/>
</dbReference>
<evidence type="ECO:0000313" key="3">
    <source>
        <dbReference type="Proteomes" id="UP000547973"/>
    </source>
</evidence>